<keyword evidence="3" id="KW-1185">Reference proteome</keyword>
<dbReference type="Gene3D" id="1.10.357.10">
    <property type="entry name" value="Tetracycline Repressor, domain 2"/>
    <property type="match status" value="1"/>
</dbReference>
<gene>
    <name evidence="2" type="ORF">EHS89_02840</name>
</gene>
<dbReference type="OrthoDB" id="8535430at2"/>
<accession>A0A3P1SWL0</accession>
<dbReference type="Pfam" id="PF14246">
    <property type="entry name" value="TetR_C_7"/>
    <property type="match status" value="1"/>
</dbReference>
<feature type="domain" description="Transcriptional regulator TetR C-terminal Proteobacteria type" evidence="1">
    <location>
        <begin position="1"/>
        <end position="41"/>
    </location>
</feature>
<name>A0A3P1SWL0_9GAMM</name>
<dbReference type="Proteomes" id="UP000267535">
    <property type="component" value="Unassembled WGS sequence"/>
</dbReference>
<dbReference type="InterPro" id="IPR039536">
    <property type="entry name" value="TetR_C_Proteobacteria"/>
</dbReference>
<dbReference type="RefSeq" id="WP_124924584.1">
    <property type="nucleotide sequence ID" value="NZ_BMOH01000001.1"/>
</dbReference>
<organism evidence="2 3">
    <name type="scientific">Amphritea balenae</name>
    <dbReference type="NCBI Taxonomy" id="452629"/>
    <lineage>
        <taxon>Bacteria</taxon>
        <taxon>Pseudomonadati</taxon>
        <taxon>Pseudomonadota</taxon>
        <taxon>Gammaproteobacteria</taxon>
        <taxon>Oceanospirillales</taxon>
        <taxon>Oceanospirillaceae</taxon>
        <taxon>Amphritea</taxon>
    </lineage>
</organism>
<evidence type="ECO:0000259" key="1">
    <source>
        <dbReference type="Pfam" id="PF14246"/>
    </source>
</evidence>
<proteinExistence type="predicted"/>
<reference evidence="2 3" key="1">
    <citation type="submission" date="2018-11" db="EMBL/GenBank/DDBJ databases">
        <title>The draft genome sequence of Amphritea balenae JAMM 1525T.</title>
        <authorList>
            <person name="Fang Z."/>
            <person name="Zhang Y."/>
            <person name="Han X."/>
        </authorList>
    </citation>
    <scope>NUCLEOTIDE SEQUENCE [LARGE SCALE GENOMIC DNA]</scope>
    <source>
        <strain evidence="2 3">JAMM 1525</strain>
    </source>
</reference>
<evidence type="ECO:0000313" key="3">
    <source>
        <dbReference type="Proteomes" id="UP000267535"/>
    </source>
</evidence>
<protein>
    <recommendedName>
        <fullName evidence="1">Transcriptional regulator TetR C-terminal Proteobacteria type domain-containing protein</fullName>
    </recommendedName>
</protein>
<dbReference type="EMBL" id="RQXV01000001">
    <property type="protein sequence ID" value="RRD01510.1"/>
    <property type="molecule type" value="Genomic_DNA"/>
</dbReference>
<comment type="caution">
    <text evidence="2">The sequence shown here is derived from an EMBL/GenBank/DDBJ whole genome shotgun (WGS) entry which is preliminary data.</text>
</comment>
<dbReference type="AlphaFoldDB" id="A0A3P1SWL0"/>
<sequence>MGLIKSVTFWPQLLMNQPLPEPEQCQKIIDDSVGMFLNFYKTEAV</sequence>
<evidence type="ECO:0000313" key="2">
    <source>
        <dbReference type="EMBL" id="RRD01510.1"/>
    </source>
</evidence>